<accession>A0A238F5S0</accession>
<keyword evidence="2" id="KW-1185">Reference proteome</keyword>
<name>A0A238F5S0_9BASI</name>
<protein>
    <submittedName>
        <fullName evidence="1">BQ2448_2302 protein</fullName>
    </submittedName>
</protein>
<organism evidence="1 2">
    <name type="scientific">Microbotryum intermedium</name>
    <dbReference type="NCBI Taxonomy" id="269621"/>
    <lineage>
        <taxon>Eukaryota</taxon>
        <taxon>Fungi</taxon>
        <taxon>Dikarya</taxon>
        <taxon>Basidiomycota</taxon>
        <taxon>Pucciniomycotina</taxon>
        <taxon>Microbotryomycetes</taxon>
        <taxon>Microbotryales</taxon>
        <taxon>Microbotryaceae</taxon>
        <taxon>Microbotryum</taxon>
    </lineage>
</organism>
<dbReference type="Proteomes" id="UP000198372">
    <property type="component" value="Unassembled WGS sequence"/>
</dbReference>
<sequence>MVARQGRNQRMLRWLITGSKNPTYFVVVSFDGERLARLAQRGSERNSTLSASTAVSTSTLKTHHMLDFSLFRIQSACMGKNRKLIRHLGLIQSHSRFPYTQLTI</sequence>
<proteinExistence type="predicted"/>
<evidence type="ECO:0000313" key="1">
    <source>
        <dbReference type="EMBL" id="SCV69282.1"/>
    </source>
</evidence>
<evidence type="ECO:0000313" key="2">
    <source>
        <dbReference type="Proteomes" id="UP000198372"/>
    </source>
</evidence>
<reference evidence="2" key="1">
    <citation type="submission" date="2016-09" db="EMBL/GenBank/DDBJ databases">
        <authorList>
            <person name="Jeantristanb JTB J.-T."/>
            <person name="Ricardo R."/>
        </authorList>
    </citation>
    <scope>NUCLEOTIDE SEQUENCE [LARGE SCALE GENOMIC DNA]</scope>
</reference>
<dbReference type="EMBL" id="FMSP01000004">
    <property type="protein sequence ID" value="SCV69282.1"/>
    <property type="molecule type" value="Genomic_DNA"/>
</dbReference>
<gene>
    <name evidence="1" type="ORF">BQ2448_2302</name>
</gene>
<dbReference type="AlphaFoldDB" id="A0A238F5S0"/>